<dbReference type="Pfam" id="PF22924">
    <property type="entry name" value="ACOX_C_alpha1"/>
    <property type="match status" value="1"/>
</dbReference>
<protein>
    <recommendedName>
        <fullName evidence="11">Acyl-CoA oxidase C-alpha1 domain-containing protein</fullName>
    </recommendedName>
</protein>
<evidence type="ECO:0000256" key="9">
    <source>
        <dbReference type="ARBA" id="ARBA00023098"/>
    </source>
</evidence>
<comment type="subcellular location">
    <subcellularLocation>
        <location evidence="2">Peroxisome</location>
    </subcellularLocation>
</comment>
<dbReference type="PANTHER" id="PTHR10909">
    <property type="entry name" value="ELECTRON TRANSPORT OXIDOREDUCTASE"/>
    <property type="match status" value="1"/>
</dbReference>
<evidence type="ECO:0000256" key="8">
    <source>
        <dbReference type="ARBA" id="ARBA00023002"/>
    </source>
</evidence>
<keyword evidence="7" id="KW-0276">Fatty acid metabolism</keyword>
<dbReference type="FunFam" id="1.20.140.10:FF:000005">
    <property type="entry name" value="Acyl-coenzyme A oxidase"/>
    <property type="match status" value="1"/>
</dbReference>
<accession>A0AAD9N6T1</accession>
<dbReference type="EMBL" id="JAODUP010000188">
    <property type="protein sequence ID" value="KAK2157613.1"/>
    <property type="molecule type" value="Genomic_DNA"/>
</dbReference>
<keyword evidence="8" id="KW-0560">Oxidoreductase</keyword>
<evidence type="ECO:0000256" key="10">
    <source>
        <dbReference type="ARBA" id="ARBA00023140"/>
    </source>
</evidence>
<comment type="similarity">
    <text evidence="4">Belongs to the acyl-CoA oxidase family.</text>
</comment>
<dbReference type="InterPro" id="IPR046373">
    <property type="entry name" value="Acyl-CoA_Oxase/DH_mid-dom_sf"/>
</dbReference>
<dbReference type="GO" id="GO:0055088">
    <property type="term" value="P:lipid homeostasis"/>
    <property type="evidence" value="ECO:0007669"/>
    <property type="project" value="TreeGrafter"/>
</dbReference>
<dbReference type="GO" id="GO:0071949">
    <property type="term" value="F:FAD binding"/>
    <property type="evidence" value="ECO:0007669"/>
    <property type="project" value="InterPro"/>
</dbReference>
<dbReference type="Proteomes" id="UP001208570">
    <property type="component" value="Unassembled WGS sequence"/>
</dbReference>
<dbReference type="Gene3D" id="1.20.140.10">
    <property type="entry name" value="Butyryl-CoA Dehydrogenase, subunit A, domain 3"/>
    <property type="match status" value="1"/>
</dbReference>
<keyword evidence="9" id="KW-0443">Lipid metabolism</keyword>
<dbReference type="PANTHER" id="PTHR10909:SF250">
    <property type="entry name" value="PEROXISOMAL ACYL-COENZYME A OXIDASE 1"/>
    <property type="match status" value="1"/>
</dbReference>
<dbReference type="InterPro" id="IPR036250">
    <property type="entry name" value="AcylCo_DH-like_C"/>
</dbReference>
<evidence type="ECO:0000256" key="7">
    <source>
        <dbReference type="ARBA" id="ARBA00022832"/>
    </source>
</evidence>
<sequence length="448" mass="50918">MANINPDLQKERQNGTFNVEKLTHVLDADEFVTERRHYIGTFVRGLETTATYDPKTEEFILNSPTLTSTKWWPGGLGRTCNYGIVMALLYIDGKNYGMHPFIVQLRSLETHEPLPGIMIGDLGPKFGFHTIDNGFLQFDHARIPRENMLMKNSQVLKDGTYVKNTKHDKSSYGAMVFVRSTMIHHVAALGLAKACTIAIRYSLIRRQAERNKSQPEPQILDYQTQQYKLFPLLASAYAIWFTGVKIREMYFTINYDIQQGDTEKLPELHALSSGLKALTTSMASWGVERCRLACGGHGYSAASGLPKIYVNAHCHYYMVLVFESIVESVEDNDVKDVLRQLCQLFAVFGILENSGDFIQDGFLGNDQMELVKQKELRLLSDIRRNAVLLVDAFDFHDIQLGSILGRFDGNVYENLLKWAKNSPLNKPEVQESYVKYLQPLLKPNKSKL</sequence>
<comment type="cofactor">
    <cofactor evidence="1">
        <name>FAD</name>
        <dbReference type="ChEBI" id="CHEBI:57692"/>
    </cofactor>
</comment>
<proteinExistence type="inferred from homology"/>
<name>A0AAD9N6T1_9ANNE</name>
<evidence type="ECO:0000259" key="11">
    <source>
        <dbReference type="Pfam" id="PF22924"/>
    </source>
</evidence>
<keyword evidence="13" id="KW-1185">Reference proteome</keyword>
<dbReference type="InterPro" id="IPR009100">
    <property type="entry name" value="AcylCoA_DH/oxidase_NM_dom_sf"/>
</dbReference>
<evidence type="ECO:0000256" key="1">
    <source>
        <dbReference type="ARBA" id="ARBA00001974"/>
    </source>
</evidence>
<organism evidence="12 13">
    <name type="scientific">Paralvinella palmiformis</name>
    <dbReference type="NCBI Taxonomy" id="53620"/>
    <lineage>
        <taxon>Eukaryota</taxon>
        <taxon>Metazoa</taxon>
        <taxon>Spiralia</taxon>
        <taxon>Lophotrochozoa</taxon>
        <taxon>Annelida</taxon>
        <taxon>Polychaeta</taxon>
        <taxon>Sedentaria</taxon>
        <taxon>Canalipalpata</taxon>
        <taxon>Terebellida</taxon>
        <taxon>Terebelliformia</taxon>
        <taxon>Alvinellidae</taxon>
        <taxon>Paralvinella</taxon>
    </lineage>
</organism>
<evidence type="ECO:0000256" key="5">
    <source>
        <dbReference type="ARBA" id="ARBA00022630"/>
    </source>
</evidence>
<evidence type="ECO:0000256" key="2">
    <source>
        <dbReference type="ARBA" id="ARBA00004275"/>
    </source>
</evidence>
<comment type="caution">
    <text evidence="12">The sequence shown here is derived from an EMBL/GenBank/DDBJ whole genome shotgun (WGS) entry which is preliminary data.</text>
</comment>
<keyword evidence="5" id="KW-0285">Flavoprotein</keyword>
<reference evidence="12" key="1">
    <citation type="journal article" date="2023" name="Mol. Biol. Evol.">
        <title>Third-Generation Sequencing Reveals the Adaptive Role of the Epigenome in Three Deep-Sea Polychaetes.</title>
        <authorList>
            <person name="Perez M."/>
            <person name="Aroh O."/>
            <person name="Sun Y."/>
            <person name="Lan Y."/>
            <person name="Juniper S.K."/>
            <person name="Young C.R."/>
            <person name="Angers B."/>
            <person name="Qian P.Y."/>
        </authorList>
    </citation>
    <scope>NUCLEOTIDE SEQUENCE</scope>
    <source>
        <strain evidence="12">P08H-3</strain>
    </source>
</reference>
<evidence type="ECO:0000256" key="6">
    <source>
        <dbReference type="ARBA" id="ARBA00022827"/>
    </source>
</evidence>
<dbReference type="GO" id="GO:0003997">
    <property type="term" value="F:acyl-CoA oxidase activity"/>
    <property type="evidence" value="ECO:0007669"/>
    <property type="project" value="InterPro"/>
</dbReference>
<dbReference type="SUPFAM" id="SSF47203">
    <property type="entry name" value="Acyl-CoA dehydrogenase C-terminal domain-like"/>
    <property type="match status" value="2"/>
</dbReference>
<dbReference type="SUPFAM" id="SSF56645">
    <property type="entry name" value="Acyl-CoA dehydrogenase NM domain-like"/>
    <property type="match status" value="1"/>
</dbReference>
<keyword evidence="10" id="KW-0576">Peroxisome</keyword>
<evidence type="ECO:0000256" key="3">
    <source>
        <dbReference type="ARBA" id="ARBA00004846"/>
    </source>
</evidence>
<dbReference type="InterPro" id="IPR055060">
    <property type="entry name" value="ACOX_C_alpha1"/>
</dbReference>
<evidence type="ECO:0000313" key="12">
    <source>
        <dbReference type="EMBL" id="KAK2157613.1"/>
    </source>
</evidence>
<dbReference type="GO" id="GO:0005504">
    <property type="term" value="F:fatty acid binding"/>
    <property type="evidence" value="ECO:0007669"/>
    <property type="project" value="TreeGrafter"/>
</dbReference>
<evidence type="ECO:0000313" key="13">
    <source>
        <dbReference type="Proteomes" id="UP001208570"/>
    </source>
</evidence>
<feature type="domain" description="Acyl-CoA oxidase C-alpha1" evidence="11">
    <location>
        <begin position="172"/>
        <end position="312"/>
    </location>
</feature>
<dbReference type="Gene3D" id="2.40.110.10">
    <property type="entry name" value="Butyryl-CoA Dehydrogenase, subunit A, domain 2"/>
    <property type="match status" value="1"/>
</dbReference>
<dbReference type="AlphaFoldDB" id="A0AAD9N6T1"/>
<dbReference type="InterPro" id="IPR012258">
    <property type="entry name" value="Acyl-CoA_oxidase"/>
</dbReference>
<dbReference type="GO" id="GO:0005777">
    <property type="term" value="C:peroxisome"/>
    <property type="evidence" value="ECO:0007669"/>
    <property type="project" value="UniProtKB-SubCell"/>
</dbReference>
<evidence type="ECO:0000256" key="4">
    <source>
        <dbReference type="ARBA" id="ARBA00006288"/>
    </source>
</evidence>
<dbReference type="FunFam" id="2.40.110.10:FF:000003">
    <property type="entry name" value="Acyl-coenzyme A oxidase"/>
    <property type="match status" value="1"/>
</dbReference>
<comment type="pathway">
    <text evidence="3">Lipid metabolism; peroxisomal fatty acid beta-oxidation.</text>
</comment>
<gene>
    <name evidence="12" type="ORF">LSH36_188g07010</name>
</gene>
<keyword evidence="6" id="KW-0274">FAD</keyword>
<dbReference type="GO" id="GO:0033540">
    <property type="term" value="P:fatty acid beta-oxidation using acyl-CoA oxidase"/>
    <property type="evidence" value="ECO:0007669"/>
    <property type="project" value="TreeGrafter"/>
</dbReference>